<protein>
    <submittedName>
        <fullName evidence="3">Uncharacterized protein</fullName>
    </submittedName>
</protein>
<evidence type="ECO:0000259" key="1">
    <source>
        <dbReference type="Pfam" id="PF25678"/>
    </source>
</evidence>
<accession>A0A848IJU1</accession>
<evidence type="ECO:0000313" key="3">
    <source>
        <dbReference type="EMBL" id="NML99656.1"/>
    </source>
</evidence>
<evidence type="ECO:0000313" key="4">
    <source>
        <dbReference type="Proteomes" id="UP000544134"/>
    </source>
</evidence>
<dbReference type="AlphaFoldDB" id="A0A848IJU1"/>
<dbReference type="Pfam" id="PF25678">
    <property type="entry name" value="DUF7946"/>
    <property type="match status" value="1"/>
</dbReference>
<proteinExistence type="predicted"/>
<dbReference type="InterPro" id="IPR057706">
    <property type="entry name" value="DUF7946"/>
</dbReference>
<dbReference type="Pfam" id="PF25679">
    <property type="entry name" value="DUF7947"/>
    <property type="match status" value="1"/>
</dbReference>
<dbReference type="RefSeq" id="WP_169486629.1">
    <property type="nucleotide sequence ID" value="NZ_JABBGJ010000017.1"/>
</dbReference>
<name>A0A848IJU1_9BURK</name>
<organism evidence="3 4">
    <name type="scientific">Paraburkholderia polaris</name>
    <dbReference type="NCBI Taxonomy" id="2728848"/>
    <lineage>
        <taxon>Bacteria</taxon>
        <taxon>Pseudomonadati</taxon>
        <taxon>Pseudomonadota</taxon>
        <taxon>Betaproteobacteria</taxon>
        <taxon>Burkholderiales</taxon>
        <taxon>Burkholderiaceae</taxon>
        <taxon>Paraburkholderia</taxon>
    </lineage>
</organism>
<gene>
    <name evidence="3" type="ORF">HHL24_17150</name>
</gene>
<feature type="domain" description="DUF7946" evidence="1">
    <location>
        <begin position="9"/>
        <end position="177"/>
    </location>
</feature>
<sequence length="272" mass="29348">MTSQFETIAIRYEGGDAANHEIDLNQLGLSLQGFARILAVCANFVETGRYNKQFDSLSVKVLAREPGEHQCYEVWATITSALSSGTLWTGVGAGATLLAPVIGYVLSRRDQQEMKLLKDALDKSLANQAETTGKLIATIEKMADALGPAARSALAPIGRSVSNIDLHEGATRFVSADETLKEHFAKPSASKFESTRKYSGLISEMDMKTGGCKVSFPDDETRIQAEITDPIRALPNNAYAMAFASQTPLAFMAKAEMDEDGAIAKLYISDLA</sequence>
<comment type="caution">
    <text evidence="3">The sequence shown here is derived from an EMBL/GenBank/DDBJ whole genome shotgun (WGS) entry which is preliminary data.</text>
</comment>
<dbReference type="InterPro" id="IPR057707">
    <property type="entry name" value="DUF7947"/>
</dbReference>
<evidence type="ECO:0000259" key="2">
    <source>
        <dbReference type="Pfam" id="PF25679"/>
    </source>
</evidence>
<feature type="domain" description="DUF7947" evidence="2">
    <location>
        <begin position="195"/>
        <end position="271"/>
    </location>
</feature>
<dbReference type="EMBL" id="JABBGJ010000017">
    <property type="protein sequence ID" value="NML99656.1"/>
    <property type="molecule type" value="Genomic_DNA"/>
</dbReference>
<dbReference type="Proteomes" id="UP000544134">
    <property type="component" value="Unassembled WGS sequence"/>
</dbReference>
<keyword evidence="4" id="KW-1185">Reference proteome</keyword>
<reference evidence="3 4" key="1">
    <citation type="submission" date="2020-04" db="EMBL/GenBank/DDBJ databases">
        <title>Paraburkholderia sp. RP-4-7 isolated from soil.</title>
        <authorList>
            <person name="Dahal R.H."/>
        </authorList>
    </citation>
    <scope>NUCLEOTIDE SEQUENCE [LARGE SCALE GENOMIC DNA]</scope>
    <source>
        <strain evidence="3 4">RP-4-7</strain>
    </source>
</reference>